<proteinExistence type="predicted"/>
<protein>
    <submittedName>
        <fullName evidence="2">Uncharacterized protein</fullName>
    </submittedName>
</protein>
<dbReference type="EMBL" id="OU893340">
    <property type="protein sequence ID" value="CAG9796771.1"/>
    <property type="molecule type" value="Genomic_DNA"/>
</dbReference>
<accession>A0A9N9RHH0</accession>
<dbReference type="AlphaFoldDB" id="A0A9N9RHH0"/>
<feature type="region of interest" description="Disordered" evidence="1">
    <location>
        <begin position="1"/>
        <end position="93"/>
    </location>
</feature>
<dbReference type="Proteomes" id="UP001153714">
    <property type="component" value="Chromosome 9"/>
</dbReference>
<keyword evidence="3" id="KW-1185">Reference proteome</keyword>
<dbReference type="OrthoDB" id="6777429at2759"/>
<evidence type="ECO:0000313" key="3">
    <source>
        <dbReference type="Proteomes" id="UP001153714"/>
    </source>
</evidence>
<organism evidence="2 3">
    <name type="scientific">Diatraea saccharalis</name>
    <name type="common">sugarcane borer</name>
    <dbReference type="NCBI Taxonomy" id="40085"/>
    <lineage>
        <taxon>Eukaryota</taxon>
        <taxon>Metazoa</taxon>
        <taxon>Ecdysozoa</taxon>
        <taxon>Arthropoda</taxon>
        <taxon>Hexapoda</taxon>
        <taxon>Insecta</taxon>
        <taxon>Pterygota</taxon>
        <taxon>Neoptera</taxon>
        <taxon>Endopterygota</taxon>
        <taxon>Lepidoptera</taxon>
        <taxon>Glossata</taxon>
        <taxon>Ditrysia</taxon>
        <taxon>Pyraloidea</taxon>
        <taxon>Crambidae</taxon>
        <taxon>Crambinae</taxon>
        <taxon>Diatraea</taxon>
    </lineage>
</organism>
<feature type="compositionally biased region" description="Polar residues" evidence="1">
    <location>
        <begin position="176"/>
        <end position="196"/>
    </location>
</feature>
<name>A0A9N9RHH0_9NEOP</name>
<reference evidence="2" key="2">
    <citation type="submission" date="2022-10" db="EMBL/GenBank/DDBJ databases">
        <authorList>
            <consortium name="ENA_rothamsted_submissions"/>
            <consortium name="culmorum"/>
            <person name="King R."/>
        </authorList>
    </citation>
    <scope>NUCLEOTIDE SEQUENCE</scope>
</reference>
<feature type="compositionally biased region" description="Low complexity" evidence="1">
    <location>
        <begin position="198"/>
        <end position="234"/>
    </location>
</feature>
<reference evidence="2" key="1">
    <citation type="submission" date="2021-12" db="EMBL/GenBank/DDBJ databases">
        <authorList>
            <person name="King R."/>
        </authorList>
    </citation>
    <scope>NUCLEOTIDE SEQUENCE</scope>
</reference>
<evidence type="ECO:0000256" key="1">
    <source>
        <dbReference type="SAM" id="MobiDB-lite"/>
    </source>
</evidence>
<feature type="region of interest" description="Disordered" evidence="1">
    <location>
        <begin position="160"/>
        <end position="242"/>
    </location>
</feature>
<gene>
    <name evidence="2" type="ORF">DIATSA_LOCUS13932</name>
</gene>
<evidence type="ECO:0000313" key="2">
    <source>
        <dbReference type="EMBL" id="CAG9796771.1"/>
    </source>
</evidence>
<sequence>MAQSPPAASGTASEYAESEMPASVMGEGATFPPYPPYNTEPAPPSVANTIIAGRDIRIQHKSIPRQPVRPAPKPAKPRGPKATDVKLNRRSTRAHARCLRRHGAILTDRLERISKPCRRNIINLWREHAYTLPPETIAVWIDDVLAESEDRMLMMDFDEDDEVEKSAAEVDRPPSATDTGASSTPRGSATGSTPTVEATPTDTPGATPGVTPGATPGRTPQQTPTTTPAQTPRQSKSDIAKQ</sequence>
<feature type="compositionally biased region" description="Pro residues" evidence="1">
    <location>
        <begin position="32"/>
        <end position="44"/>
    </location>
</feature>